<dbReference type="PANTHER" id="PTHR43233:SF1">
    <property type="entry name" value="FAMILY N-ACETYLTRANSFERASE, PUTATIVE (AFU_ORTHOLOGUE AFUA_6G03350)-RELATED"/>
    <property type="match status" value="1"/>
</dbReference>
<reference evidence="2 3" key="1">
    <citation type="submission" date="2020-04" db="EMBL/GenBank/DDBJ databases">
        <title>Pseudoalteromonas caenipelagi sp. nov., isolated from a tidal flat.</title>
        <authorList>
            <person name="Park S."/>
            <person name="Yoon J.-H."/>
        </authorList>
    </citation>
    <scope>NUCLEOTIDE SEQUENCE [LARGE SCALE GENOMIC DNA]</scope>
    <source>
        <strain evidence="2 3">JBTF-M23</strain>
    </source>
</reference>
<gene>
    <name evidence="2" type="ORF">HG263_08535</name>
</gene>
<dbReference type="Pfam" id="PF13673">
    <property type="entry name" value="Acetyltransf_10"/>
    <property type="match status" value="1"/>
</dbReference>
<organism evidence="2 3">
    <name type="scientific">Pseudoalteromonas caenipelagi</name>
    <dbReference type="NCBI Taxonomy" id="2726988"/>
    <lineage>
        <taxon>Bacteria</taxon>
        <taxon>Pseudomonadati</taxon>
        <taxon>Pseudomonadota</taxon>
        <taxon>Gammaproteobacteria</taxon>
        <taxon>Alteromonadales</taxon>
        <taxon>Pseudoalteromonadaceae</taxon>
        <taxon>Pseudoalteromonas</taxon>
    </lineage>
</organism>
<accession>A0A849VFT7</accession>
<dbReference type="InterPro" id="IPR053144">
    <property type="entry name" value="Acetyltransferase_Butenolide"/>
</dbReference>
<dbReference type="Proteomes" id="UP000586305">
    <property type="component" value="Unassembled WGS sequence"/>
</dbReference>
<feature type="domain" description="N-acetyltransferase" evidence="1">
    <location>
        <begin position="1"/>
        <end position="136"/>
    </location>
</feature>
<dbReference type="SUPFAM" id="SSF55729">
    <property type="entry name" value="Acyl-CoA N-acyltransferases (Nat)"/>
    <property type="match status" value="1"/>
</dbReference>
<dbReference type="EMBL" id="JABBPG010000003">
    <property type="protein sequence ID" value="NOU50587.1"/>
    <property type="molecule type" value="Genomic_DNA"/>
</dbReference>
<comment type="caution">
    <text evidence="2">The sequence shown here is derived from an EMBL/GenBank/DDBJ whole genome shotgun (WGS) entry which is preliminary data.</text>
</comment>
<dbReference type="InterPro" id="IPR016181">
    <property type="entry name" value="Acyl_CoA_acyltransferase"/>
</dbReference>
<proteinExistence type="predicted"/>
<dbReference type="PANTHER" id="PTHR43233">
    <property type="entry name" value="FAMILY N-ACETYLTRANSFERASE, PUTATIVE (AFU_ORTHOLOGUE AFUA_6G03350)-RELATED"/>
    <property type="match status" value="1"/>
</dbReference>
<evidence type="ECO:0000313" key="2">
    <source>
        <dbReference type="EMBL" id="NOU50587.1"/>
    </source>
</evidence>
<dbReference type="RefSeq" id="WP_171625674.1">
    <property type="nucleotide sequence ID" value="NZ_JABBPG010000003.1"/>
</dbReference>
<sequence length="136" mass="15122">MAYQISNKAPTVREFSLLRQKVGWGDTDEILAQTSLNNSLFHVTIRYQDLLIAMGRVVGDGGLFYYIQDVVVAPDYQGEGLGHAVMYEIERFIAKNAKSGATVALLSAKGKEAFYEQYDYVVRTGEPLGLGMCKFI</sequence>
<dbReference type="GO" id="GO:0016747">
    <property type="term" value="F:acyltransferase activity, transferring groups other than amino-acyl groups"/>
    <property type="evidence" value="ECO:0007669"/>
    <property type="project" value="InterPro"/>
</dbReference>
<evidence type="ECO:0000313" key="3">
    <source>
        <dbReference type="Proteomes" id="UP000586305"/>
    </source>
</evidence>
<dbReference type="AlphaFoldDB" id="A0A849VFT7"/>
<dbReference type="InterPro" id="IPR000182">
    <property type="entry name" value="GNAT_dom"/>
</dbReference>
<dbReference type="Gene3D" id="3.40.630.30">
    <property type="match status" value="1"/>
</dbReference>
<dbReference type="PROSITE" id="PS51186">
    <property type="entry name" value="GNAT"/>
    <property type="match status" value="1"/>
</dbReference>
<name>A0A849VFT7_9GAMM</name>
<protein>
    <submittedName>
        <fullName evidence="2">GNAT family N-acetyltransferase</fullName>
    </submittedName>
</protein>
<dbReference type="CDD" id="cd04301">
    <property type="entry name" value="NAT_SF"/>
    <property type="match status" value="1"/>
</dbReference>
<keyword evidence="2" id="KW-0808">Transferase</keyword>
<keyword evidence="3" id="KW-1185">Reference proteome</keyword>
<evidence type="ECO:0000259" key="1">
    <source>
        <dbReference type="PROSITE" id="PS51186"/>
    </source>
</evidence>